<dbReference type="AlphaFoldDB" id="Q5KN32"/>
<reference evidence="1 2" key="1">
    <citation type="journal article" date="2005" name="Science">
        <title>The genome of the basidiomycetous yeast and human pathogen Cryptococcus neoformans.</title>
        <authorList>
            <person name="Loftus B.J."/>
            <person name="Fung E."/>
            <person name="Roncaglia P."/>
            <person name="Rowley D."/>
            <person name="Amedeo P."/>
            <person name="Bruno D."/>
            <person name="Vamathevan J."/>
            <person name="Miranda M."/>
            <person name="Anderson I.J."/>
            <person name="Fraser J.A."/>
            <person name="Allen J.E."/>
            <person name="Bosdet I.E."/>
            <person name="Brent M.R."/>
            <person name="Chiu R."/>
            <person name="Doering T.L."/>
            <person name="Donlin M.J."/>
            <person name="D'Souza C.A."/>
            <person name="Fox D.S."/>
            <person name="Grinberg V."/>
            <person name="Fu J."/>
            <person name="Fukushima M."/>
            <person name="Haas B.J."/>
            <person name="Huang J.C."/>
            <person name="Janbon G."/>
            <person name="Jones S.J."/>
            <person name="Koo H.L."/>
            <person name="Krzywinski M.I."/>
            <person name="Kwon-Chung J.K."/>
            <person name="Lengeler K.B."/>
            <person name="Maiti R."/>
            <person name="Marra M.A."/>
            <person name="Marra R.E."/>
            <person name="Mathewson C.A."/>
            <person name="Mitchell T.G."/>
            <person name="Pertea M."/>
            <person name="Riggs F.R."/>
            <person name="Salzberg S.L."/>
            <person name="Schein J.E."/>
            <person name="Shvartsbeyn A."/>
            <person name="Shin H."/>
            <person name="Shumway M."/>
            <person name="Specht C.A."/>
            <person name="Suh B.B."/>
            <person name="Tenney A."/>
            <person name="Utterback T.R."/>
            <person name="Wickes B.L."/>
            <person name="Wortman J.R."/>
            <person name="Wye N.H."/>
            <person name="Kronstad J.W."/>
            <person name="Lodge J.K."/>
            <person name="Heitman J."/>
            <person name="Davis R.W."/>
            <person name="Fraser C.M."/>
            <person name="Hyman R.W."/>
        </authorList>
    </citation>
    <scope>NUCLEOTIDE SEQUENCE [LARGE SCALE GENOMIC DNA]</scope>
    <source>
        <strain evidence="2">JEC21 / ATCC MYA-565</strain>
    </source>
</reference>
<sequence length="120" mass="13136">MLSPPTRISPNQPSSVTDLVVATLALNKYTRSNSVCHALNGTVIGLGTGQQSDTSLELPFKEGINQASRQQGQCHRQNTQPCPIFRSYSHQTPISASLSVSSRAYFGDELSLMRINRIFL</sequence>
<keyword evidence="2" id="KW-1185">Reference proteome</keyword>
<dbReference type="GO" id="GO:0006139">
    <property type="term" value="P:nucleobase-containing compound metabolic process"/>
    <property type="evidence" value="ECO:0007669"/>
    <property type="project" value="UniProtKB-ARBA"/>
</dbReference>
<dbReference type="InterPro" id="IPR016193">
    <property type="entry name" value="Cytidine_deaminase-like"/>
</dbReference>
<dbReference type="InParanoid" id="Q5KN32"/>
<dbReference type="VEuPathDB" id="FungiDB:CNA07900"/>
<dbReference type="HOGENOM" id="CLU_2049607_0_0_1"/>
<proteinExistence type="predicted"/>
<dbReference type="Proteomes" id="UP000002149">
    <property type="component" value="Chromosome 1"/>
</dbReference>
<dbReference type="GeneID" id="3253921"/>
<evidence type="ECO:0000313" key="1">
    <source>
        <dbReference type="EMBL" id="AAW41318.1"/>
    </source>
</evidence>
<dbReference type="RefSeq" id="XP_024512045.1">
    <property type="nucleotide sequence ID" value="XM_024656402.1"/>
</dbReference>
<gene>
    <name evidence="1" type="ordered locus">CNA07900</name>
</gene>
<organism evidence="1 2">
    <name type="scientific">Cryptococcus deneoformans (strain JEC21 / ATCC MYA-565)</name>
    <name type="common">Cryptococcus neoformans var. neoformans serotype D</name>
    <dbReference type="NCBI Taxonomy" id="214684"/>
    <lineage>
        <taxon>Eukaryota</taxon>
        <taxon>Fungi</taxon>
        <taxon>Dikarya</taxon>
        <taxon>Basidiomycota</taxon>
        <taxon>Agaricomycotina</taxon>
        <taxon>Tremellomycetes</taxon>
        <taxon>Tremellales</taxon>
        <taxon>Cryptococcaceae</taxon>
        <taxon>Cryptococcus</taxon>
        <taxon>Cryptococcus neoformans species complex</taxon>
    </lineage>
</organism>
<dbReference type="STRING" id="214684.Q5KN32"/>
<accession>Q55YR1</accession>
<evidence type="ECO:0000313" key="2">
    <source>
        <dbReference type="Proteomes" id="UP000002149"/>
    </source>
</evidence>
<dbReference type="PaxDb" id="214684-Q5KN32"/>
<dbReference type="Gene3D" id="3.40.140.20">
    <property type="match status" value="1"/>
</dbReference>
<dbReference type="EMBL" id="AE017341">
    <property type="protein sequence ID" value="AAW41318.1"/>
    <property type="molecule type" value="Genomic_DNA"/>
</dbReference>
<dbReference type="InterPro" id="IPR024051">
    <property type="entry name" value="AICAR_Tfase_dup_dom_sf"/>
</dbReference>
<protein>
    <submittedName>
        <fullName evidence="1">IMP cyclohydrolase, putative</fullName>
    </submittedName>
</protein>
<dbReference type="GO" id="GO:0003824">
    <property type="term" value="F:catalytic activity"/>
    <property type="evidence" value="ECO:0007669"/>
    <property type="project" value="InterPro"/>
</dbReference>
<dbReference type="KEGG" id="cne:CNA07900"/>
<accession>Q5KN32</accession>
<dbReference type="SUPFAM" id="SSF53927">
    <property type="entry name" value="Cytidine deaminase-like"/>
    <property type="match status" value="1"/>
</dbReference>
<name>Q5KN32_CRYD1</name>